<dbReference type="AlphaFoldDB" id="A0AB39D4W6"/>
<feature type="domain" description="YqgF/RNase H-like" evidence="6">
    <location>
        <begin position="21"/>
        <end position="121"/>
    </location>
</feature>
<keyword evidence="1 5" id="KW-0963">Cytoplasm</keyword>
<dbReference type="NCBIfam" id="TIGR00250">
    <property type="entry name" value="RNAse_H_YqgF"/>
    <property type="match status" value="1"/>
</dbReference>
<keyword evidence="4 5" id="KW-0378">Hydrolase</keyword>
<comment type="subcellular location">
    <subcellularLocation>
        <location evidence="5">Cytoplasm</location>
    </subcellularLocation>
</comment>
<dbReference type="GO" id="GO:0004518">
    <property type="term" value="F:nuclease activity"/>
    <property type="evidence" value="ECO:0007669"/>
    <property type="project" value="UniProtKB-KW"/>
</dbReference>
<gene>
    <name evidence="7" type="primary">ruvX</name>
    <name evidence="7" type="ORF">ABRZ09_09355</name>
</gene>
<evidence type="ECO:0000313" key="7">
    <source>
        <dbReference type="EMBL" id="XDJ49459.1"/>
    </source>
</evidence>
<keyword evidence="2 5" id="KW-0690">Ribosome biogenesis</keyword>
<protein>
    <recommendedName>
        <fullName evidence="5">Putative pre-16S rRNA nuclease</fullName>
        <ecNumber evidence="5">3.1.-.-</ecNumber>
    </recommendedName>
</protein>
<organism evidence="7">
    <name type="scientific">Castellaniella ginsengisoli</name>
    <dbReference type="NCBI Taxonomy" id="546114"/>
    <lineage>
        <taxon>Bacteria</taxon>
        <taxon>Pseudomonadati</taxon>
        <taxon>Pseudomonadota</taxon>
        <taxon>Betaproteobacteria</taxon>
        <taxon>Burkholderiales</taxon>
        <taxon>Alcaligenaceae</taxon>
        <taxon>Castellaniella</taxon>
    </lineage>
</organism>
<evidence type="ECO:0000256" key="1">
    <source>
        <dbReference type="ARBA" id="ARBA00022490"/>
    </source>
</evidence>
<proteinExistence type="inferred from homology"/>
<evidence type="ECO:0000256" key="4">
    <source>
        <dbReference type="ARBA" id="ARBA00022801"/>
    </source>
</evidence>
<dbReference type="GO" id="GO:0005829">
    <property type="term" value="C:cytosol"/>
    <property type="evidence" value="ECO:0007669"/>
    <property type="project" value="TreeGrafter"/>
</dbReference>
<name>A0AB39D4W6_9BURK</name>
<dbReference type="SUPFAM" id="SSF53098">
    <property type="entry name" value="Ribonuclease H-like"/>
    <property type="match status" value="1"/>
</dbReference>
<dbReference type="InterPro" id="IPR037027">
    <property type="entry name" value="YqgF/RNaseH-like_dom_sf"/>
</dbReference>
<accession>A0AB39D4W6</accession>
<dbReference type="PANTHER" id="PTHR33317">
    <property type="entry name" value="POLYNUCLEOTIDYL TRANSFERASE, RIBONUCLEASE H-LIKE SUPERFAMILY PROTEIN"/>
    <property type="match status" value="1"/>
</dbReference>
<keyword evidence="3 5" id="KW-0540">Nuclease</keyword>
<comment type="function">
    <text evidence="5">Could be a nuclease involved in processing of the 5'-end of pre-16S rRNA.</text>
</comment>
<dbReference type="EMBL" id="CP158255">
    <property type="protein sequence ID" value="XDJ49459.1"/>
    <property type="molecule type" value="Genomic_DNA"/>
</dbReference>
<dbReference type="InterPro" id="IPR012337">
    <property type="entry name" value="RNaseH-like_sf"/>
</dbReference>
<dbReference type="CDD" id="cd16964">
    <property type="entry name" value="YqgF"/>
    <property type="match status" value="1"/>
</dbReference>
<comment type="similarity">
    <text evidence="5">Belongs to the YqgF HJR family.</text>
</comment>
<evidence type="ECO:0000256" key="2">
    <source>
        <dbReference type="ARBA" id="ARBA00022517"/>
    </source>
</evidence>
<sequence>MPEHVRTRGSGPGAGVRQSEQTLLAFDFGLKKIGVALGNTLTSQARPLCILTPVTREQRFDQVGALLAEWQPDRVVVGLPLTLDGGEQPASGHSRRFAHQIEGRFRVPVVLVDERGSSLEAQQILGTHAPDDAMAAAVILQRYLDQL</sequence>
<dbReference type="InterPro" id="IPR005227">
    <property type="entry name" value="YqgF"/>
</dbReference>
<dbReference type="Pfam" id="PF03652">
    <property type="entry name" value="RuvX"/>
    <property type="match status" value="1"/>
</dbReference>
<dbReference type="GO" id="GO:0000967">
    <property type="term" value="P:rRNA 5'-end processing"/>
    <property type="evidence" value="ECO:0007669"/>
    <property type="project" value="UniProtKB-UniRule"/>
</dbReference>
<dbReference type="HAMAP" id="MF_00651">
    <property type="entry name" value="Nuclease_YqgF"/>
    <property type="match status" value="1"/>
</dbReference>
<evidence type="ECO:0000259" key="6">
    <source>
        <dbReference type="SMART" id="SM00732"/>
    </source>
</evidence>
<dbReference type="Gene3D" id="3.30.420.140">
    <property type="entry name" value="YqgF/RNase H-like domain"/>
    <property type="match status" value="1"/>
</dbReference>
<dbReference type="RefSeq" id="WP_368646651.1">
    <property type="nucleotide sequence ID" value="NZ_CP158255.1"/>
</dbReference>
<dbReference type="EC" id="3.1.-.-" evidence="5"/>
<reference evidence="7" key="1">
    <citation type="submission" date="2024-05" db="EMBL/GenBank/DDBJ databases">
        <authorList>
            <person name="Luo Y.-C."/>
            <person name="Nicholds J."/>
            <person name="Mortimer T."/>
            <person name="Maboni G."/>
        </authorList>
    </citation>
    <scope>NUCLEOTIDE SEQUENCE</scope>
    <source>
        <strain evidence="7">151108</strain>
    </source>
</reference>
<dbReference type="GO" id="GO:0016788">
    <property type="term" value="F:hydrolase activity, acting on ester bonds"/>
    <property type="evidence" value="ECO:0007669"/>
    <property type="project" value="UniProtKB-UniRule"/>
</dbReference>
<dbReference type="SMART" id="SM00732">
    <property type="entry name" value="YqgFc"/>
    <property type="match status" value="1"/>
</dbReference>
<evidence type="ECO:0000256" key="3">
    <source>
        <dbReference type="ARBA" id="ARBA00022722"/>
    </source>
</evidence>
<evidence type="ECO:0000256" key="5">
    <source>
        <dbReference type="HAMAP-Rule" id="MF_00651"/>
    </source>
</evidence>
<dbReference type="InterPro" id="IPR006641">
    <property type="entry name" value="YqgF/RNaseH-like_dom"/>
</dbReference>
<dbReference type="PANTHER" id="PTHR33317:SF4">
    <property type="entry name" value="POLYNUCLEOTIDYL TRANSFERASE, RIBONUCLEASE H-LIKE SUPERFAMILY PROTEIN"/>
    <property type="match status" value="1"/>
</dbReference>